<dbReference type="Proteomes" id="UP000026960">
    <property type="component" value="Chromosome 4"/>
</dbReference>
<evidence type="ECO:0000313" key="3">
    <source>
        <dbReference type="Proteomes" id="UP000026960"/>
    </source>
</evidence>
<organism evidence="2">
    <name type="scientific">Oryza barthii</name>
    <dbReference type="NCBI Taxonomy" id="65489"/>
    <lineage>
        <taxon>Eukaryota</taxon>
        <taxon>Viridiplantae</taxon>
        <taxon>Streptophyta</taxon>
        <taxon>Embryophyta</taxon>
        <taxon>Tracheophyta</taxon>
        <taxon>Spermatophyta</taxon>
        <taxon>Magnoliopsida</taxon>
        <taxon>Liliopsida</taxon>
        <taxon>Poales</taxon>
        <taxon>Poaceae</taxon>
        <taxon>BOP clade</taxon>
        <taxon>Oryzoideae</taxon>
        <taxon>Oryzeae</taxon>
        <taxon>Oryzinae</taxon>
        <taxon>Oryza</taxon>
    </lineage>
</organism>
<proteinExistence type="predicted"/>
<dbReference type="PaxDb" id="65489-OBART04G05440.1"/>
<dbReference type="HOGENOM" id="CLU_2324090_0_0_1"/>
<feature type="compositionally biased region" description="Low complexity" evidence="1">
    <location>
        <begin position="9"/>
        <end position="19"/>
    </location>
</feature>
<evidence type="ECO:0000313" key="2">
    <source>
        <dbReference type="EnsemblPlants" id="OBART04G05440.1"/>
    </source>
</evidence>
<accession>A0A0D3FTG7</accession>
<evidence type="ECO:0000256" key="1">
    <source>
        <dbReference type="SAM" id="MobiDB-lite"/>
    </source>
</evidence>
<dbReference type="AlphaFoldDB" id="A0A0D3FTG7"/>
<keyword evidence="3" id="KW-1185">Reference proteome</keyword>
<feature type="region of interest" description="Disordered" evidence="1">
    <location>
        <begin position="1"/>
        <end position="99"/>
    </location>
</feature>
<reference evidence="2" key="2">
    <citation type="submission" date="2015-03" db="UniProtKB">
        <authorList>
            <consortium name="EnsemblPlants"/>
        </authorList>
    </citation>
    <scope>IDENTIFICATION</scope>
</reference>
<dbReference type="EnsemblPlants" id="OBART04G05440.1">
    <property type="protein sequence ID" value="OBART04G05440.1"/>
    <property type="gene ID" value="OBART04G05440"/>
</dbReference>
<sequence>MLPLPHLPPRAASPLLALSPHPPPSAPLSPRALSPPRRRAPPPCVSSPFASTGIARRRRSGLPPHLLALSRPLASPRPPPQLASLDTRAASTANRRHRR</sequence>
<protein>
    <submittedName>
        <fullName evidence="2">Uncharacterized protein</fullName>
    </submittedName>
</protein>
<reference evidence="2" key="1">
    <citation type="journal article" date="2009" name="Rice">
        <title>De Novo Next Generation Sequencing of Plant Genomes.</title>
        <authorList>
            <person name="Rounsley S."/>
            <person name="Marri P.R."/>
            <person name="Yu Y."/>
            <person name="He R."/>
            <person name="Sisneros N."/>
            <person name="Goicoechea J.L."/>
            <person name="Lee S.J."/>
            <person name="Angelova A."/>
            <person name="Kudrna D."/>
            <person name="Luo M."/>
            <person name="Affourtit J."/>
            <person name="Desany B."/>
            <person name="Knight J."/>
            <person name="Niazi F."/>
            <person name="Egholm M."/>
            <person name="Wing R.A."/>
        </authorList>
    </citation>
    <scope>NUCLEOTIDE SEQUENCE [LARGE SCALE GENOMIC DNA]</scope>
    <source>
        <strain evidence="2">cv. IRGC 105608</strain>
    </source>
</reference>
<feature type="compositionally biased region" description="Low complexity" evidence="1">
    <location>
        <begin position="62"/>
        <end position="74"/>
    </location>
</feature>
<name>A0A0D3FTG7_9ORYZ</name>
<dbReference type="Gramene" id="OBART04G05440.1">
    <property type="protein sequence ID" value="OBART04G05440.1"/>
    <property type="gene ID" value="OBART04G05440"/>
</dbReference>